<keyword evidence="4" id="KW-0233">DNA recombination</keyword>
<keyword evidence="7" id="KW-1185">Reference proteome</keyword>
<sequence length="426" mass="49243">MRNANSAPADYQLSDNQQERDALLIKIAKAEQQAESYRQENERLLHDLKTEREKAAAAERTLESMNAYLESQREKLEEQKQELIATKSQFNKEFELIASKILEEKTVRFTETNHKTIHQLLDPLKQNIKSFEERVEKTYNHEAAERNALKGVVMQLMEQSQLIKDEAINLTRALKGDQKKQGNWGEVILERVLERSGLIKDSEYHLQSSYQNEEGQRIQPDVVIHLPEDKHLVIDAKVSLVAYERWVNTDEEAERDLAAKQHVQSIKNHVSELSRKNYQDIYKITSPDFVLLFMPIESAFSMSISYDTELFSEAWDKRVVIVSPSTLLATLRTIASIWKQERQTRNVLEIAREAGALYDKFVGFTEDMDKIDKQITQLARTHEDARKKLETGKGSVISKVEKLKKLGAKASKQIDLHLFDEEDTND</sequence>
<feature type="coiled-coil region" evidence="5">
    <location>
        <begin position="13"/>
        <end position="93"/>
    </location>
</feature>
<evidence type="ECO:0000256" key="4">
    <source>
        <dbReference type="ARBA" id="ARBA00023172"/>
    </source>
</evidence>
<gene>
    <name evidence="6" type="ORF">GCM10023231_34740</name>
</gene>
<protein>
    <submittedName>
        <fullName evidence="6">DNA recombination protein RmuC</fullName>
    </submittedName>
</protein>
<reference evidence="7" key="1">
    <citation type="journal article" date="2019" name="Int. J. Syst. Evol. Microbiol.">
        <title>The Global Catalogue of Microorganisms (GCM) 10K type strain sequencing project: providing services to taxonomists for standard genome sequencing and annotation.</title>
        <authorList>
            <consortium name="The Broad Institute Genomics Platform"/>
            <consortium name="The Broad Institute Genome Sequencing Center for Infectious Disease"/>
            <person name="Wu L."/>
            <person name="Ma J."/>
        </authorList>
    </citation>
    <scope>NUCLEOTIDE SEQUENCE [LARGE SCALE GENOMIC DNA]</scope>
    <source>
        <strain evidence="7">JCM 18200</strain>
    </source>
</reference>
<evidence type="ECO:0000256" key="5">
    <source>
        <dbReference type="SAM" id="Coils"/>
    </source>
</evidence>
<dbReference type="Pfam" id="PF02646">
    <property type="entry name" value="RmuC"/>
    <property type="match status" value="1"/>
</dbReference>
<proteinExistence type="inferred from homology"/>
<comment type="caution">
    <text evidence="6">The sequence shown here is derived from an EMBL/GenBank/DDBJ whole genome shotgun (WGS) entry which is preliminary data.</text>
</comment>
<evidence type="ECO:0000313" key="7">
    <source>
        <dbReference type="Proteomes" id="UP001501411"/>
    </source>
</evidence>
<evidence type="ECO:0000313" key="6">
    <source>
        <dbReference type="EMBL" id="GAA4802847.1"/>
    </source>
</evidence>
<evidence type="ECO:0000256" key="2">
    <source>
        <dbReference type="ARBA" id="ARBA00009840"/>
    </source>
</evidence>
<evidence type="ECO:0000256" key="1">
    <source>
        <dbReference type="ARBA" id="ARBA00003416"/>
    </source>
</evidence>
<comment type="similarity">
    <text evidence="2">Belongs to the RmuC family.</text>
</comment>
<accession>A0ABP9C4C4</accession>
<dbReference type="EMBL" id="BAABIQ010000043">
    <property type="protein sequence ID" value="GAA4802847.1"/>
    <property type="molecule type" value="Genomic_DNA"/>
</dbReference>
<dbReference type="PANTHER" id="PTHR30563:SF0">
    <property type="entry name" value="DNA RECOMBINATION PROTEIN RMUC"/>
    <property type="match status" value="1"/>
</dbReference>
<organism evidence="6 7">
    <name type="scientific">Olivibacter ginsenosidimutans</name>
    <dbReference type="NCBI Taxonomy" id="1176537"/>
    <lineage>
        <taxon>Bacteria</taxon>
        <taxon>Pseudomonadati</taxon>
        <taxon>Bacteroidota</taxon>
        <taxon>Sphingobacteriia</taxon>
        <taxon>Sphingobacteriales</taxon>
        <taxon>Sphingobacteriaceae</taxon>
        <taxon>Olivibacter</taxon>
    </lineage>
</organism>
<dbReference type="Proteomes" id="UP001501411">
    <property type="component" value="Unassembled WGS sequence"/>
</dbReference>
<evidence type="ECO:0000256" key="3">
    <source>
        <dbReference type="ARBA" id="ARBA00023054"/>
    </source>
</evidence>
<dbReference type="PANTHER" id="PTHR30563">
    <property type="entry name" value="DNA RECOMBINATION PROTEIN RMUC"/>
    <property type="match status" value="1"/>
</dbReference>
<comment type="function">
    <text evidence="1">Involved in DNA recombination.</text>
</comment>
<dbReference type="InterPro" id="IPR003798">
    <property type="entry name" value="DNA_recombination_RmuC"/>
</dbReference>
<keyword evidence="3 5" id="KW-0175">Coiled coil</keyword>
<name>A0ABP9C4C4_9SPHI</name>